<dbReference type="EMBL" id="VDFR01000098">
    <property type="protein sequence ID" value="TNC42293.1"/>
    <property type="molecule type" value="Genomic_DNA"/>
</dbReference>
<dbReference type="Proteomes" id="UP000306740">
    <property type="component" value="Unassembled WGS sequence"/>
</dbReference>
<sequence length="108" mass="11149">MADVHRRAEPTTLAGGAVVQAHVVARLLGVKLLKVDATIVLAPATDLAPVPVHASPQQQVPALPDLPPPTDVVPPRPVGARALRGRDGGLREAASLLDQARASLNGTR</sequence>
<gene>
    <name evidence="3" type="ORF">FHE65_12950</name>
    <name evidence="2" type="ORF">FHE65_21595</name>
</gene>
<protein>
    <submittedName>
        <fullName evidence="2">Uncharacterized protein</fullName>
    </submittedName>
</protein>
<organism evidence="2 4">
    <name type="scientific">Mumia zhuanghuii</name>
    <dbReference type="NCBI Taxonomy" id="2585211"/>
    <lineage>
        <taxon>Bacteria</taxon>
        <taxon>Bacillati</taxon>
        <taxon>Actinomycetota</taxon>
        <taxon>Actinomycetes</taxon>
        <taxon>Propionibacteriales</taxon>
        <taxon>Nocardioidaceae</taxon>
        <taxon>Mumia</taxon>
    </lineage>
</organism>
<feature type="compositionally biased region" description="Pro residues" evidence="1">
    <location>
        <begin position="64"/>
        <end position="76"/>
    </location>
</feature>
<dbReference type="RefSeq" id="WP_139086048.1">
    <property type="nucleotide sequence ID" value="NZ_VDFR01000057.1"/>
</dbReference>
<dbReference type="AlphaFoldDB" id="A0A5C4MEX0"/>
<evidence type="ECO:0000313" key="3">
    <source>
        <dbReference type="EMBL" id="TNC46333.1"/>
    </source>
</evidence>
<accession>A0A5C4MEX0</accession>
<evidence type="ECO:0000256" key="1">
    <source>
        <dbReference type="SAM" id="MobiDB-lite"/>
    </source>
</evidence>
<proteinExistence type="predicted"/>
<evidence type="ECO:0000313" key="2">
    <source>
        <dbReference type="EMBL" id="TNC42293.1"/>
    </source>
</evidence>
<evidence type="ECO:0000313" key="4">
    <source>
        <dbReference type="Proteomes" id="UP000306740"/>
    </source>
</evidence>
<name>A0A5C4MEX0_9ACTN</name>
<comment type="caution">
    <text evidence="2">The sequence shown here is derived from an EMBL/GenBank/DDBJ whole genome shotgun (WGS) entry which is preliminary data.</text>
</comment>
<reference evidence="2 4" key="1">
    <citation type="submission" date="2019-05" db="EMBL/GenBank/DDBJ databases">
        <title>Mumia sp. nov., isolated from the intestinal contents of plateau pika (Ochotona curzoniae) in the Qinghai-Tibet plateau of China.</title>
        <authorList>
            <person name="Tian Z."/>
        </authorList>
    </citation>
    <scope>NUCLEOTIDE SEQUENCE [LARGE SCALE GENOMIC DNA]</scope>
    <source>
        <strain evidence="4">527</strain>
        <strain evidence="2">Z527</strain>
    </source>
</reference>
<dbReference type="EMBL" id="VDFR01000057">
    <property type="protein sequence ID" value="TNC46333.1"/>
    <property type="molecule type" value="Genomic_DNA"/>
</dbReference>
<feature type="region of interest" description="Disordered" evidence="1">
    <location>
        <begin position="56"/>
        <end position="76"/>
    </location>
</feature>